<evidence type="ECO:0000256" key="6">
    <source>
        <dbReference type="ARBA" id="ARBA00022692"/>
    </source>
</evidence>
<evidence type="ECO:0000256" key="5">
    <source>
        <dbReference type="ARBA" id="ARBA00022500"/>
    </source>
</evidence>
<dbReference type="AlphaFoldDB" id="A0A3P3QGH9"/>
<dbReference type="PANTHER" id="PTHR35091:SF2">
    <property type="entry name" value="FLAGELLAR PROTEIN FLIL"/>
    <property type="match status" value="1"/>
</dbReference>
<dbReference type="OrthoDB" id="5815057at2"/>
<keyword evidence="8" id="KW-1133">Transmembrane helix</keyword>
<evidence type="ECO:0000256" key="3">
    <source>
        <dbReference type="ARBA" id="ARBA00008281"/>
    </source>
</evidence>
<comment type="caution">
    <text evidence="11">The sequence shown here is derived from an EMBL/GenBank/DDBJ whole genome shotgun (WGS) entry which is preliminary data.</text>
</comment>
<keyword evidence="12" id="KW-1185">Reference proteome</keyword>
<evidence type="ECO:0000313" key="12">
    <source>
        <dbReference type="Proteomes" id="UP000276260"/>
    </source>
</evidence>
<comment type="similarity">
    <text evidence="3 10">Belongs to the FliL family.</text>
</comment>
<dbReference type="InterPro" id="IPR005503">
    <property type="entry name" value="FliL"/>
</dbReference>
<comment type="subcellular location">
    <subcellularLocation>
        <location evidence="10">Cell inner membrane</location>
    </subcellularLocation>
    <subcellularLocation>
        <location evidence="2">Cell membrane</location>
        <topology evidence="2">Single-pass membrane protein</topology>
    </subcellularLocation>
</comment>
<accession>A0A3P3QGH9</accession>
<keyword evidence="7 10" id="KW-0283">Flagellar rotation</keyword>
<comment type="function">
    <text evidence="1 10">Controls the rotational direction of flagella during chemotaxis.</text>
</comment>
<name>A0A3P3QGH9_9GAMM</name>
<evidence type="ECO:0000256" key="2">
    <source>
        <dbReference type="ARBA" id="ARBA00004162"/>
    </source>
</evidence>
<organism evidence="11 12">
    <name type="scientific">Rheinheimera mesophila</name>
    <dbReference type="NCBI Taxonomy" id="1547515"/>
    <lineage>
        <taxon>Bacteria</taxon>
        <taxon>Pseudomonadati</taxon>
        <taxon>Pseudomonadota</taxon>
        <taxon>Gammaproteobacteria</taxon>
        <taxon>Chromatiales</taxon>
        <taxon>Chromatiaceae</taxon>
        <taxon>Rheinheimera</taxon>
    </lineage>
</organism>
<evidence type="ECO:0000256" key="8">
    <source>
        <dbReference type="ARBA" id="ARBA00022989"/>
    </source>
</evidence>
<keyword evidence="9 10" id="KW-0472">Membrane</keyword>
<keyword evidence="6" id="KW-0812">Transmembrane</keyword>
<evidence type="ECO:0000313" key="11">
    <source>
        <dbReference type="EMBL" id="RRJ20244.1"/>
    </source>
</evidence>
<evidence type="ECO:0000256" key="10">
    <source>
        <dbReference type="RuleBase" id="RU364125"/>
    </source>
</evidence>
<evidence type="ECO:0000256" key="4">
    <source>
        <dbReference type="ARBA" id="ARBA00022475"/>
    </source>
</evidence>
<keyword evidence="4" id="KW-1003">Cell membrane</keyword>
<keyword evidence="5 10" id="KW-0145">Chemotaxis</keyword>
<dbReference type="EMBL" id="RRCF01000003">
    <property type="protein sequence ID" value="RRJ20244.1"/>
    <property type="molecule type" value="Genomic_DNA"/>
</dbReference>
<keyword evidence="11" id="KW-0966">Cell projection</keyword>
<gene>
    <name evidence="11" type="ORF">EIK76_12015</name>
</gene>
<dbReference type="RefSeq" id="WP_125060900.1">
    <property type="nucleotide sequence ID" value="NZ_RRCF01000003.1"/>
</dbReference>
<keyword evidence="11" id="KW-0969">Cilium</keyword>
<dbReference type="GO" id="GO:0071978">
    <property type="term" value="P:bacterial-type flagellum-dependent swarming motility"/>
    <property type="evidence" value="ECO:0007669"/>
    <property type="project" value="TreeGrafter"/>
</dbReference>
<protein>
    <recommendedName>
        <fullName evidence="10">Flagellar protein FliL</fullName>
    </recommendedName>
</protein>
<dbReference type="PANTHER" id="PTHR35091">
    <property type="entry name" value="FLAGELLAR PROTEIN FLIL"/>
    <property type="match status" value="1"/>
</dbReference>
<reference evidence="11 12" key="1">
    <citation type="submission" date="2018-11" db="EMBL/GenBank/DDBJ databases">
        <title>Draft genome analysis of Rheinheimera mesophila isolated from an industrial waste site.</title>
        <authorList>
            <person name="Yu Q."/>
            <person name="Qi Y."/>
            <person name="Zhang H."/>
            <person name="Lu Y."/>
            <person name="Pu J."/>
        </authorList>
    </citation>
    <scope>NUCLEOTIDE SEQUENCE [LARGE SCALE GENOMIC DNA]</scope>
    <source>
        <strain evidence="11 12">IITR13</strain>
    </source>
</reference>
<sequence>MNKMVVLLGVLLVGALGTAGFYWFQAEQAKTEVQQISVKPLFFPMEKFVMSVNSDPNSRYLVLELTLVTHKPDTVAALKEATPLLRNAMVEHFAKSSHLEVKLAMQQIEEVQKLLLNRFNQTLADNKFEDQLDNVLITNIFIQ</sequence>
<evidence type="ECO:0000256" key="7">
    <source>
        <dbReference type="ARBA" id="ARBA00022779"/>
    </source>
</evidence>
<dbReference type="GO" id="GO:0006935">
    <property type="term" value="P:chemotaxis"/>
    <property type="evidence" value="ECO:0007669"/>
    <property type="project" value="UniProtKB-KW"/>
</dbReference>
<evidence type="ECO:0000256" key="1">
    <source>
        <dbReference type="ARBA" id="ARBA00002254"/>
    </source>
</evidence>
<proteinExistence type="inferred from homology"/>
<dbReference type="GO" id="GO:0009425">
    <property type="term" value="C:bacterial-type flagellum basal body"/>
    <property type="evidence" value="ECO:0007669"/>
    <property type="project" value="InterPro"/>
</dbReference>
<dbReference type="Pfam" id="PF03748">
    <property type="entry name" value="FliL"/>
    <property type="match status" value="1"/>
</dbReference>
<evidence type="ECO:0000256" key="9">
    <source>
        <dbReference type="ARBA" id="ARBA00023136"/>
    </source>
</evidence>
<dbReference type="Proteomes" id="UP000276260">
    <property type="component" value="Unassembled WGS sequence"/>
</dbReference>
<keyword evidence="10" id="KW-0997">Cell inner membrane</keyword>
<keyword evidence="11" id="KW-0282">Flagellum</keyword>
<dbReference type="GO" id="GO:0005886">
    <property type="term" value="C:plasma membrane"/>
    <property type="evidence" value="ECO:0007669"/>
    <property type="project" value="UniProtKB-SubCell"/>
</dbReference>